<dbReference type="InterPro" id="IPR006539">
    <property type="entry name" value="P-type_ATPase_IV"/>
</dbReference>
<comment type="subcellular location">
    <subcellularLocation>
        <location evidence="1">Endomembrane system</location>
        <topology evidence="1">Multi-pass membrane protein</topology>
    </subcellularLocation>
    <subcellularLocation>
        <location evidence="17">Membrane</location>
        <topology evidence="17">Multi-pass membrane protein</topology>
    </subcellularLocation>
</comment>
<evidence type="ECO:0000256" key="16">
    <source>
        <dbReference type="PIRSR" id="PIRSR606539-3"/>
    </source>
</evidence>
<evidence type="ECO:0000256" key="3">
    <source>
        <dbReference type="ARBA" id="ARBA00022448"/>
    </source>
</evidence>
<dbReference type="SFLD" id="SFLDS00003">
    <property type="entry name" value="Haloacid_Dehalogenase"/>
    <property type="match status" value="1"/>
</dbReference>
<dbReference type="PRINTS" id="PR00119">
    <property type="entry name" value="CATATPASE"/>
</dbReference>
<dbReference type="Pfam" id="PF16209">
    <property type="entry name" value="PhoLip_ATPase_N"/>
    <property type="match status" value="1"/>
</dbReference>
<keyword evidence="4 17" id="KW-0812">Transmembrane</keyword>
<feature type="binding site" evidence="15">
    <location>
        <position position="1025"/>
    </location>
    <ligand>
        <name>ATP</name>
        <dbReference type="ChEBI" id="CHEBI:30616"/>
    </ligand>
</feature>
<evidence type="ECO:0000313" key="23">
    <source>
        <dbReference type="Proteomes" id="UP000478008"/>
    </source>
</evidence>
<feature type="region of interest" description="Disordered" evidence="18">
    <location>
        <begin position="1413"/>
        <end position="1434"/>
    </location>
</feature>
<dbReference type="SFLD" id="SFLDF00027">
    <property type="entry name" value="p-type_atpase"/>
    <property type="match status" value="1"/>
</dbReference>
<dbReference type="GO" id="GO:0140346">
    <property type="term" value="F:phosphatidylserine flippase activity"/>
    <property type="evidence" value="ECO:0007669"/>
    <property type="project" value="UniProtKB-ARBA"/>
</dbReference>
<feature type="region of interest" description="Disordered" evidence="18">
    <location>
        <begin position="174"/>
        <end position="214"/>
    </location>
</feature>
<feature type="binding site" evidence="15">
    <location>
        <position position="569"/>
    </location>
    <ligand>
        <name>ATP</name>
        <dbReference type="ChEBI" id="CHEBI:30616"/>
    </ligand>
</feature>
<evidence type="ECO:0000256" key="12">
    <source>
        <dbReference type="ARBA" id="ARBA00034036"/>
    </source>
</evidence>
<dbReference type="GO" id="GO:0005886">
    <property type="term" value="C:plasma membrane"/>
    <property type="evidence" value="ECO:0007669"/>
    <property type="project" value="TreeGrafter"/>
</dbReference>
<feature type="binding site" evidence="15">
    <location>
        <position position="696"/>
    </location>
    <ligand>
        <name>ATP</name>
        <dbReference type="ChEBI" id="CHEBI:30616"/>
    </ligand>
</feature>
<dbReference type="PROSITE" id="PS00154">
    <property type="entry name" value="ATPASE_E1_E2"/>
    <property type="match status" value="1"/>
</dbReference>
<evidence type="ECO:0000256" key="14">
    <source>
        <dbReference type="PIRSR" id="PIRSR606539-1"/>
    </source>
</evidence>
<keyword evidence="8 16" id="KW-0460">Magnesium</keyword>
<feature type="binding site" evidence="15">
    <location>
        <position position="889"/>
    </location>
    <ligand>
        <name>ATP</name>
        <dbReference type="ChEBI" id="CHEBI:30616"/>
    </ligand>
</feature>
<dbReference type="GO" id="GO:0000287">
    <property type="term" value="F:magnesium ion binding"/>
    <property type="evidence" value="ECO:0007669"/>
    <property type="project" value="UniProtKB-UniRule"/>
</dbReference>
<feature type="binding site" evidence="15">
    <location>
        <position position="1019"/>
    </location>
    <ligand>
        <name>ATP</name>
        <dbReference type="ChEBI" id="CHEBI:30616"/>
    </ligand>
</feature>
<feature type="domain" description="P-type ATPase A" evidence="19">
    <location>
        <begin position="293"/>
        <end position="370"/>
    </location>
</feature>
<evidence type="ECO:0000256" key="8">
    <source>
        <dbReference type="ARBA" id="ARBA00022842"/>
    </source>
</evidence>
<accession>A0A7D9CYG4</accession>
<dbReference type="InterPro" id="IPR023214">
    <property type="entry name" value="HAD_sf"/>
</dbReference>
<keyword evidence="5 16" id="KW-0479">Metal-binding</keyword>
<feature type="transmembrane region" description="Helical" evidence="17">
    <location>
        <begin position="1293"/>
        <end position="1313"/>
    </location>
</feature>
<dbReference type="InterPro" id="IPR032631">
    <property type="entry name" value="P-type_ATPase_N"/>
</dbReference>
<comment type="cofactor">
    <cofactor evidence="16">
        <name>Mg(2+)</name>
        <dbReference type="ChEBI" id="CHEBI:18420"/>
    </cofactor>
</comment>
<dbReference type="Gene3D" id="3.40.50.1000">
    <property type="entry name" value="HAD superfamily/HAD-like"/>
    <property type="match status" value="1"/>
</dbReference>
<keyword evidence="3" id="KW-0813">Transport</keyword>
<dbReference type="Pfam" id="PF16212">
    <property type="entry name" value="PhoLip_ATPase_C"/>
    <property type="match status" value="1"/>
</dbReference>
<dbReference type="InterPro" id="IPR023299">
    <property type="entry name" value="ATPase_P-typ_cyto_dom_N"/>
</dbReference>
<evidence type="ECO:0000256" key="10">
    <source>
        <dbReference type="ARBA" id="ARBA00022989"/>
    </source>
</evidence>
<protein>
    <recommendedName>
        <fullName evidence="17">Phospholipid-transporting ATPase</fullName>
        <ecNumber evidence="17">7.6.2.1</ecNumber>
    </recommendedName>
</protein>
<feature type="domain" description="P-type ATPase N-terminal" evidence="20">
    <location>
        <begin position="45"/>
        <end position="93"/>
    </location>
</feature>
<keyword evidence="11 17" id="KW-0472">Membrane</keyword>
<feature type="binding site" evidence="16">
    <location>
        <position position="570"/>
    </location>
    <ligand>
        <name>Mg(2+)</name>
        <dbReference type="ChEBI" id="CHEBI:18420"/>
    </ligand>
</feature>
<gene>
    <name evidence="22" type="primary">DNF1</name>
    <name evidence="22" type="ORF">DEBR0S3_09736G</name>
</gene>
<feature type="active site" description="4-aspartylphosphate intermediate" evidence="14">
    <location>
        <position position="568"/>
    </location>
</feature>
<evidence type="ECO:0000256" key="11">
    <source>
        <dbReference type="ARBA" id="ARBA00023136"/>
    </source>
</evidence>
<evidence type="ECO:0000256" key="17">
    <source>
        <dbReference type="RuleBase" id="RU362033"/>
    </source>
</evidence>
<feature type="binding site" evidence="15">
    <location>
        <position position="570"/>
    </location>
    <ligand>
        <name>ATP</name>
        <dbReference type="ChEBI" id="CHEBI:30616"/>
    </ligand>
</feature>
<dbReference type="GO" id="GO:0005524">
    <property type="term" value="F:ATP binding"/>
    <property type="evidence" value="ECO:0007669"/>
    <property type="project" value="UniProtKB-UniRule"/>
</dbReference>
<evidence type="ECO:0000256" key="18">
    <source>
        <dbReference type="SAM" id="MobiDB-lite"/>
    </source>
</evidence>
<feature type="binding site" evidence="15">
    <location>
        <position position="770"/>
    </location>
    <ligand>
        <name>ATP</name>
        <dbReference type="ChEBI" id="CHEBI:30616"/>
    </ligand>
</feature>
<feature type="compositionally biased region" description="Basic and acidic residues" evidence="18">
    <location>
        <begin position="602"/>
        <end position="613"/>
    </location>
</feature>
<dbReference type="InterPro" id="IPR044492">
    <property type="entry name" value="P_typ_ATPase_HD_dom"/>
</dbReference>
<dbReference type="GO" id="GO:0012505">
    <property type="term" value="C:endomembrane system"/>
    <property type="evidence" value="ECO:0007669"/>
    <property type="project" value="UniProtKB-SubCell"/>
</dbReference>
<keyword evidence="6 15" id="KW-0547">Nucleotide-binding</keyword>
<feature type="binding site" evidence="15">
    <location>
        <position position="807"/>
    </location>
    <ligand>
        <name>ATP</name>
        <dbReference type="ChEBI" id="CHEBI:30616"/>
    </ligand>
</feature>
<evidence type="ECO:0000256" key="7">
    <source>
        <dbReference type="ARBA" id="ARBA00022840"/>
    </source>
</evidence>
<comment type="catalytic activity">
    <reaction evidence="13">
        <text>a 1,2-diacyl-sn-glycero-3-phosphoethanolamine(out) + ATP + H2O = a 1,2-diacyl-sn-glycero-3-phosphoethanolamine(in) + ADP + phosphate + H(+)</text>
        <dbReference type="Rhea" id="RHEA:66132"/>
        <dbReference type="ChEBI" id="CHEBI:15377"/>
        <dbReference type="ChEBI" id="CHEBI:15378"/>
        <dbReference type="ChEBI" id="CHEBI:30616"/>
        <dbReference type="ChEBI" id="CHEBI:43474"/>
        <dbReference type="ChEBI" id="CHEBI:64612"/>
        <dbReference type="ChEBI" id="CHEBI:456216"/>
    </reaction>
    <physiologicalReaction direction="left-to-right" evidence="13">
        <dbReference type="Rhea" id="RHEA:66133"/>
    </physiologicalReaction>
</comment>
<feature type="transmembrane region" description="Helical" evidence="17">
    <location>
        <begin position="1252"/>
        <end position="1273"/>
    </location>
</feature>
<dbReference type="InterPro" id="IPR008250">
    <property type="entry name" value="ATPase_P-typ_transduc_dom_A_sf"/>
</dbReference>
<feature type="binding site" evidence="16">
    <location>
        <position position="1045"/>
    </location>
    <ligand>
        <name>Mg(2+)</name>
        <dbReference type="ChEBI" id="CHEBI:18420"/>
    </ligand>
</feature>
<dbReference type="Pfam" id="PF00122">
    <property type="entry name" value="E1-E2_ATPase"/>
    <property type="match status" value="1"/>
</dbReference>
<feature type="domain" description="P-type ATPase C-terminal" evidence="21">
    <location>
        <begin position="1071"/>
        <end position="1323"/>
    </location>
</feature>
<dbReference type="SUPFAM" id="SSF81653">
    <property type="entry name" value="Calcium ATPase, transduction domain A"/>
    <property type="match status" value="1"/>
</dbReference>
<dbReference type="Proteomes" id="UP000478008">
    <property type="component" value="Unassembled WGS sequence"/>
</dbReference>
<comment type="similarity">
    <text evidence="2 17">Belongs to the cation transport ATPase (P-type) (TC 3.A.3) family. Type IV subfamily.</text>
</comment>
<evidence type="ECO:0000259" key="21">
    <source>
        <dbReference type="Pfam" id="PF16212"/>
    </source>
</evidence>
<dbReference type="EC" id="7.6.2.1" evidence="17"/>
<dbReference type="SFLD" id="SFLDG00002">
    <property type="entry name" value="C1.7:_P-type_atpase_like"/>
    <property type="match status" value="1"/>
</dbReference>
<keyword evidence="23" id="KW-1185">Reference proteome</keyword>
<dbReference type="SUPFAM" id="SSF81660">
    <property type="entry name" value="Metal cation-transporting ATPase, ATP-binding domain N"/>
    <property type="match status" value="1"/>
</dbReference>
<dbReference type="PANTHER" id="PTHR24092:SF180">
    <property type="entry name" value="PHOSPHOLIPID-TRANSPORTING ATPASE DNF1-RELATED"/>
    <property type="match status" value="1"/>
</dbReference>
<dbReference type="NCBIfam" id="TIGR01494">
    <property type="entry name" value="ATPase_P-type"/>
    <property type="match status" value="1"/>
</dbReference>
<evidence type="ECO:0000313" key="22">
    <source>
        <dbReference type="EMBL" id="VUG18396.1"/>
    </source>
</evidence>
<keyword evidence="9 17" id="KW-1278">Translocase</keyword>
<reference evidence="22 23" key="1">
    <citation type="submission" date="2019-07" db="EMBL/GenBank/DDBJ databases">
        <authorList>
            <person name="Friedrich A."/>
            <person name="Schacherer J."/>
        </authorList>
    </citation>
    <scope>NUCLEOTIDE SEQUENCE [LARGE SCALE GENOMIC DNA]</scope>
</reference>
<feature type="binding site" evidence="15">
    <location>
        <position position="747"/>
    </location>
    <ligand>
        <name>ATP</name>
        <dbReference type="ChEBI" id="CHEBI:30616"/>
    </ligand>
</feature>
<feature type="region of interest" description="Disordered" evidence="18">
    <location>
        <begin position="601"/>
        <end position="629"/>
    </location>
</feature>
<feature type="transmembrane region" description="Helical" evidence="17">
    <location>
        <begin position="1134"/>
        <end position="1155"/>
    </location>
</feature>
<feature type="transmembrane region" description="Helical" evidence="17">
    <location>
        <begin position="1225"/>
        <end position="1245"/>
    </location>
</feature>
<dbReference type="InterPro" id="IPR001757">
    <property type="entry name" value="P_typ_ATPase"/>
</dbReference>
<evidence type="ECO:0000256" key="13">
    <source>
        <dbReference type="ARBA" id="ARBA00049128"/>
    </source>
</evidence>
<evidence type="ECO:0000256" key="5">
    <source>
        <dbReference type="ARBA" id="ARBA00022723"/>
    </source>
</evidence>
<dbReference type="SUPFAM" id="SSF81665">
    <property type="entry name" value="Calcium ATPase, transmembrane domain M"/>
    <property type="match status" value="1"/>
</dbReference>
<feature type="transmembrane region" description="Helical" evidence="17">
    <location>
        <begin position="1099"/>
        <end position="1122"/>
    </location>
</feature>
<feature type="transmembrane region" description="Helical" evidence="17">
    <location>
        <begin position="70"/>
        <end position="90"/>
    </location>
</feature>
<proteinExistence type="inferred from homology"/>
<dbReference type="InterPro" id="IPR032630">
    <property type="entry name" value="P_typ_ATPase_c"/>
</dbReference>
<feature type="binding site" evidence="16">
    <location>
        <position position="568"/>
    </location>
    <ligand>
        <name>Mg(2+)</name>
        <dbReference type="ChEBI" id="CHEBI:18420"/>
    </ligand>
</feature>
<dbReference type="Gene3D" id="2.70.150.10">
    <property type="entry name" value="Calcium-transporting ATPase, cytoplasmic transduction domain A"/>
    <property type="match status" value="1"/>
</dbReference>
<dbReference type="Pfam" id="PF13246">
    <property type="entry name" value="Cation_ATPase"/>
    <property type="match status" value="1"/>
</dbReference>
<evidence type="ECO:0000256" key="4">
    <source>
        <dbReference type="ARBA" id="ARBA00022692"/>
    </source>
</evidence>
<evidence type="ECO:0000256" key="6">
    <source>
        <dbReference type="ARBA" id="ARBA00022741"/>
    </source>
</evidence>
<feature type="binding site" evidence="15">
    <location>
        <position position="568"/>
    </location>
    <ligand>
        <name>ATP</name>
        <dbReference type="ChEBI" id="CHEBI:30616"/>
    </ligand>
</feature>
<feature type="binding site" evidence="15">
    <location>
        <position position="1049"/>
    </location>
    <ligand>
        <name>ATP</name>
        <dbReference type="ChEBI" id="CHEBI:30616"/>
    </ligand>
</feature>
<evidence type="ECO:0000256" key="9">
    <source>
        <dbReference type="ARBA" id="ARBA00022967"/>
    </source>
</evidence>
<dbReference type="Gene3D" id="3.40.1110.10">
    <property type="entry name" value="Calcium-transporting ATPase, cytoplasmic domain N"/>
    <property type="match status" value="1"/>
</dbReference>
<evidence type="ECO:0000259" key="20">
    <source>
        <dbReference type="Pfam" id="PF16209"/>
    </source>
</evidence>
<dbReference type="InterPro" id="IPR036412">
    <property type="entry name" value="HAD-like_sf"/>
</dbReference>
<organism evidence="22 23">
    <name type="scientific">Dekkera bruxellensis</name>
    <name type="common">Brettanomyces custersii</name>
    <dbReference type="NCBI Taxonomy" id="5007"/>
    <lineage>
        <taxon>Eukaryota</taxon>
        <taxon>Fungi</taxon>
        <taxon>Dikarya</taxon>
        <taxon>Ascomycota</taxon>
        <taxon>Saccharomycotina</taxon>
        <taxon>Pichiomycetes</taxon>
        <taxon>Pichiales</taxon>
        <taxon>Pichiaceae</taxon>
        <taxon>Brettanomyces</taxon>
    </lineage>
</organism>
<evidence type="ECO:0000256" key="15">
    <source>
        <dbReference type="PIRSR" id="PIRSR606539-2"/>
    </source>
</evidence>
<dbReference type="EMBL" id="CABFWN010000003">
    <property type="protein sequence ID" value="VUG18396.1"/>
    <property type="molecule type" value="Genomic_DNA"/>
</dbReference>
<evidence type="ECO:0000259" key="19">
    <source>
        <dbReference type="Pfam" id="PF00122"/>
    </source>
</evidence>
<dbReference type="InterPro" id="IPR023298">
    <property type="entry name" value="ATPase_P-typ_TM_dom_sf"/>
</dbReference>
<feature type="binding site" evidence="16">
    <location>
        <position position="1049"/>
    </location>
    <ligand>
        <name>Mg(2+)</name>
        <dbReference type="ChEBI" id="CHEBI:18420"/>
    </ligand>
</feature>
<feature type="compositionally biased region" description="Low complexity" evidence="18">
    <location>
        <begin position="181"/>
        <end position="190"/>
    </location>
</feature>
<feature type="binding site" evidence="15">
    <location>
        <position position="888"/>
    </location>
    <ligand>
        <name>ATP</name>
        <dbReference type="ChEBI" id="CHEBI:30616"/>
    </ligand>
</feature>
<dbReference type="GO" id="GO:0016887">
    <property type="term" value="F:ATP hydrolysis activity"/>
    <property type="evidence" value="ECO:0007669"/>
    <property type="project" value="InterPro"/>
</dbReference>
<dbReference type="NCBIfam" id="TIGR01652">
    <property type="entry name" value="ATPase-Plipid"/>
    <property type="match status" value="1"/>
</dbReference>
<comment type="catalytic activity">
    <reaction evidence="12 17">
        <text>ATP + H2O + phospholipidSide 1 = ADP + phosphate + phospholipidSide 2.</text>
        <dbReference type="EC" id="7.6.2.1"/>
    </reaction>
</comment>
<name>A0A7D9CYG4_DEKBR</name>
<feature type="transmembrane region" description="Helical" evidence="17">
    <location>
        <begin position="452"/>
        <end position="475"/>
    </location>
</feature>
<keyword evidence="10 17" id="KW-1133">Transmembrane helix</keyword>
<feature type="binding site" evidence="15">
    <location>
        <position position="1048"/>
    </location>
    <ligand>
        <name>ATP</name>
        <dbReference type="ChEBI" id="CHEBI:30616"/>
    </ligand>
</feature>
<keyword evidence="7 15" id="KW-0067">ATP-binding</keyword>
<dbReference type="InterPro" id="IPR018303">
    <property type="entry name" value="ATPase_P-typ_P_site"/>
</dbReference>
<feature type="binding site" evidence="15">
    <location>
        <position position="890"/>
    </location>
    <ligand>
        <name>ATP</name>
        <dbReference type="ChEBI" id="CHEBI:30616"/>
    </ligand>
</feature>
<sequence>MKLISPSRIKELFKKPEPPKQPRHIFFNQELPSEYKDAKGEPVMCYPHNKVRTTKYTAWNFLAKNITLQFMNIANCYFLFIIILGAFQIFGVQSPAMQAVPLIVIVALTSIKDAFEDFRRARADHQMNTSKVHRLCGLTNPNIIIKKKTLSSRLSDWWSRKLWAAGDAVAEKVKKNRKVGSSAKNSASPKPKGHTEKPSNSIPARPSVDGSSSLPGLSNINTVDSYAPSLGSLAPSLVSNVSDVSGVGSLAPVRASLSTVRCTGRLTPFVPETVSNPNIIPTKNACRFRTTYWEQLNVGDIIRVRENEEIPCDCVVLSSSDRDGICYVETKNLDGETSLRRKSSLKCGSGLVHSADFERAAFEIDTEPPSRNLYKFRGVIRYQSYLNTEDTTGTFESEAIDIDNVLLRGCILRNVSWVLCCVVATGEDTKIMLNSGVTPTKRTKMAKALNKIVFMNFFLLFVMCFAAGLINGLFYRKKGNSRTFFEYKPYAGWSPAANGAVDFFVNLILYQTLVPISLYITIEIIKAFQAFFIYSDVQMYYEEKDMPCTPKTWTISDDLGQIEYVFSDKTGTLTQNVMEFRGCTVHGKKYIGAVAKSETEEDEKKKDVSKDQSRPPTNSIKPDLEKDSNMYPQLNEKRLSVAGSISVPFDSMLLEQQRDQKGYNREFLISLALCHDVITKRLPDGKIEYHAESPDEAALVSAARDAGIEFLGGTRDGGRYLRLRSSVTGKGGKSTLDKYQLLQTIPFNSARKRMSVVVQTPQGNIVVYCKGADNVIYKRLDNSSKDISTVVGRTAIHLGEFAEGGLRTLCVAKRELTQKQFSDWKTAYDKASQCVDETREKRMEDVAAKLEEHLNLLGGTAIEDRLQDGVGESIDLIHRAGVKLWVLTGDKVETAISIGFSCRLLTNEMELIVIGGKKSKQSINAQTENMDGKLEKSKGLNNAEDIENIIDDMLRSKFNLDGTEEELVKARNDHSMPEKSIAVVVDGDALAIIMSPENKHIKRKFLLLCKQCQSVLCCRVSPAQKAEIVGMVKHGLQVMTLAIGDGANDVSMIQMANVGVGIAGQEGRQAAMASDYAIGQFRYLVRLLMVHGRWSYRRLAQMIPCFFYKNVVFVFPLFWYGIFCNFDGTYLYEFSYLMLFNLFFTSIPVITMGCLDQDVPAKVSLAVPELYRRGILNSDWSIPRFLTLYMLDGMYESFICFFFTWFLHWKGVFANQNGMPVDHRFWLGVFSAHIAVFSCNTYILLRQYRWDWLTLLFWFLSFAVLLFWTGVWTSSLSGSTIFYMAGAECYGTLSFWVLFAIGTFSSVIPRIAYDVCRQLLKPNDVDIIREQVRKGMYANLPSDYDPTIPNVVSKQSNVESPPAKNNTFLQNVSQPFKSIFTHNKKKSWLQNIKDEMVQEGQSSARSSLDGIRSNADIGISSPSNLMRAYTHNER</sequence>
<evidence type="ECO:0000256" key="1">
    <source>
        <dbReference type="ARBA" id="ARBA00004127"/>
    </source>
</evidence>
<dbReference type="InterPro" id="IPR059000">
    <property type="entry name" value="ATPase_P-type_domA"/>
</dbReference>
<dbReference type="SUPFAM" id="SSF56784">
    <property type="entry name" value="HAD-like"/>
    <property type="match status" value="1"/>
</dbReference>
<dbReference type="PANTHER" id="PTHR24092">
    <property type="entry name" value="PROBABLE PHOSPHOLIPID-TRANSPORTING ATPASE"/>
    <property type="match status" value="1"/>
</dbReference>
<evidence type="ECO:0000256" key="2">
    <source>
        <dbReference type="ARBA" id="ARBA00008109"/>
    </source>
</evidence>
<feature type="transmembrane region" description="Helical" evidence="17">
    <location>
        <begin position="503"/>
        <end position="522"/>
    </location>
</feature>